<dbReference type="PANTHER" id="PTHR43671">
    <property type="entry name" value="SERINE/THREONINE-PROTEIN KINASE NEK"/>
    <property type="match status" value="1"/>
</dbReference>
<keyword evidence="11" id="KW-1185">Reference proteome</keyword>
<dbReference type="SUPFAM" id="SSF56112">
    <property type="entry name" value="Protein kinase-like (PK-like)"/>
    <property type="match status" value="1"/>
</dbReference>
<dbReference type="SMART" id="SM00220">
    <property type="entry name" value="S_TKc"/>
    <property type="match status" value="1"/>
</dbReference>
<keyword evidence="3" id="KW-0808">Transferase</keyword>
<dbReference type="InterPro" id="IPR017441">
    <property type="entry name" value="Protein_kinase_ATP_BS"/>
</dbReference>
<name>A0A851GIT3_9BACT</name>
<proteinExistence type="inferred from homology"/>
<feature type="binding site" evidence="7">
    <location>
        <position position="48"/>
    </location>
    <ligand>
        <name>ATP</name>
        <dbReference type="ChEBI" id="CHEBI:30616"/>
    </ligand>
</feature>
<keyword evidence="8" id="KW-0812">Transmembrane</keyword>
<dbReference type="Gene3D" id="1.10.510.10">
    <property type="entry name" value="Transferase(Phosphotransferase) domain 1"/>
    <property type="match status" value="1"/>
</dbReference>
<evidence type="ECO:0000256" key="6">
    <source>
        <dbReference type="ARBA" id="ARBA00022840"/>
    </source>
</evidence>
<protein>
    <recommendedName>
        <fullName evidence="2">non-specific serine/threonine protein kinase</fullName>
        <ecNumber evidence="2">2.7.11.1</ecNumber>
    </recommendedName>
</protein>
<evidence type="ECO:0000256" key="2">
    <source>
        <dbReference type="ARBA" id="ARBA00012513"/>
    </source>
</evidence>
<feature type="transmembrane region" description="Helical" evidence="8">
    <location>
        <begin position="327"/>
        <end position="349"/>
    </location>
</feature>
<dbReference type="InterPro" id="IPR011009">
    <property type="entry name" value="Kinase-like_dom_sf"/>
</dbReference>
<dbReference type="EMBL" id="JACBAZ010000008">
    <property type="protein sequence ID" value="NWK57089.1"/>
    <property type="molecule type" value="Genomic_DNA"/>
</dbReference>
<organism evidence="10 11">
    <name type="scientific">Oceaniferula marina</name>
    <dbReference type="NCBI Taxonomy" id="2748318"/>
    <lineage>
        <taxon>Bacteria</taxon>
        <taxon>Pseudomonadati</taxon>
        <taxon>Verrucomicrobiota</taxon>
        <taxon>Verrucomicrobiia</taxon>
        <taxon>Verrucomicrobiales</taxon>
        <taxon>Verrucomicrobiaceae</taxon>
        <taxon>Oceaniferula</taxon>
    </lineage>
</organism>
<dbReference type="PANTHER" id="PTHR43671:SF13">
    <property type="entry name" value="SERINE_THREONINE-PROTEIN KINASE NEK2"/>
    <property type="match status" value="1"/>
</dbReference>
<dbReference type="PROSITE" id="PS50011">
    <property type="entry name" value="PROTEIN_KINASE_DOM"/>
    <property type="match status" value="1"/>
</dbReference>
<evidence type="ECO:0000256" key="7">
    <source>
        <dbReference type="PROSITE-ProRule" id="PRU10141"/>
    </source>
</evidence>
<feature type="domain" description="Protein kinase" evidence="9">
    <location>
        <begin position="19"/>
        <end position="297"/>
    </location>
</feature>
<keyword evidence="4 7" id="KW-0547">Nucleotide-binding</keyword>
<dbReference type="GO" id="GO:0005524">
    <property type="term" value="F:ATP binding"/>
    <property type="evidence" value="ECO:0007669"/>
    <property type="project" value="UniProtKB-UniRule"/>
</dbReference>
<dbReference type="EC" id="2.7.11.1" evidence="2"/>
<sequence length="692" mass="77768">MVTEQNALCLEVGVQLEEYRIDGVLGKGGFAITYSGEDQRLQKRVAIKELLPDGIATRVDGNTVMAQTESLRDDYEWAIDSFIKEARTIAGFEHPNIVRVLRFFRQNGTAYMVMPFIEGEDLRHVMRKRGSYAYQDLVPILLPLLDGLRVVHLAGVLHRDIKPENIYITQHGTPILIDFGAARQQVGGKSLDVTSIITPGYAPIEQYSTDAKYQGAWSDIYSMAACVYHMITGKKPAPASERNDAFRNQQPDPLVPLCQLQPAGFPPAFLSGIDQALQMGEAQRPQSVDAWLSMLALSDSPSHIHTSRPTAIPPMPQPASSGGSKKLVFLAVAMLLLAMTVAGGTFWYLNRDGGLAQGEKEADKGSKGETVKKEQPVFDDGQDQLTDLEVAIKLGEYDQAEKMIRGLDRKNLPHQQRLKLADLRELREREMRSCPAMVMFQSTPSSVTVYVDGEKLSPKGGRYALKGVGRHSLRITSPGRESEERVVTVKSKGQVIDLGVIRLSEDDATRQARINKDKADADQMRRDQEARDRQIARQREADAKKQAELEENNREANLKKELVSFVNDYYRRLSSNDVNVVVGLYDNYVNFEYIKGRKASKREVMQSFSANMKRWPNRSYKSHGKTSYESLNPSNTRVKLYFGYDYSYSNYSGKRAKGKAYDTVTIEKKSGDWKITSWEQGVKRTRNDLKGL</sequence>
<evidence type="ECO:0000313" key="11">
    <source>
        <dbReference type="Proteomes" id="UP000557872"/>
    </source>
</evidence>
<keyword evidence="5 10" id="KW-0418">Kinase</keyword>
<evidence type="ECO:0000256" key="5">
    <source>
        <dbReference type="ARBA" id="ARBA00022777"/>
    </source>
</evidence>
<dbReference type="PROSITE" id="PS00108">
    <property type="entry name" value="PROTEIN_KINASE_ST"/>
    <property type="match status" value="1"/>
</dbReference>
<dbReference type="CDD" id="cd14014">
    <property type="entry name" value="STKc_PknB_like"/>
    <property type="match status" value="1"/>
</dbReference>
<evidence type="ECO:0000256" key="8">
    <source>
        <dbReference type="SAM" id="Phobius"/>
    </source>
</evidence>
<keyword evidence="6 7" id="KW-0067">ATP-binding</keyword>
<dbReference type="AlphaFoldDB" id="A0A851GIT3"/>
<dbReference type="InterPro" id="IPR008271">
    <property type="entry name" value="Ser/Thr_kinase_AS"/>
</dbReference>
<evidence type="ECO:0000313" key="10">
    <source>
        <dbReference type="EMBL" id="NWK57089.1"/>
    </source>
</evidence>
<gene>
    <name evidence="10" type="ORF">HW115_15815</name>
</gene>
<evidence type="ECO:0000256" key="4">
    <source>
        <dbReference type="ARBA" id="ARBA00022741"/>
    </source>
</evidence>
<reference evidence="10 11" key="1">
    <citation type="submission" date="2020-07" db="EMBL/GenBank/DDBJ databases">
        <title>Roseicoccus Jingziensis gen. nov., sp. nov., isolated from coastal seawater.</title>
        <authorList>
            <person name="Feng X."/>
        </authorList>
    </citation>
    <scope>NUCLEOTIDE SEQUENCE [LARGE SCALE GENOMIC DNA]</scope>
    <source>
        <strain evidence="10 11">N1E253</strain>
    </source>
</reference>
<dbReference type="PROSITE" id="PS00107">
    <property type="entry name" value="PROTEIN_KINASE_ATP"/>
    <property type="match status" value="1"/>
</dbReference>
<accession>A0A851GIT3</accession>
<dbReference type="InterPro" id="IPR050660">
    <property type="entry name" value="NEK_Ser/Thr_kinase"/>
</dbReference>
<keyword evidence="8" id="KW-0472">Membrane</keyword>
<dbReference type="Pfam" id="PF00069">
    <property type="entry name" value="Pkinase"/>
    <property type="match status" value="1"/>
</dbReference>
<dbReference type="Proteomes" id="UP000557872">
    <property type="component" value="Unassembled WGS sequence"/>
</dbReference>
<dbReference type="Gene3D" id="3.30.200.20">
    <property type="entry name" value="Phosphorylase Kinase, domain 1"/>
    <property type="match status" value="1"/>
</dbReference>
<evidence type="ECO:0000256" key="1">
    <source>
        <dbReference type="ARBA" id="ARBA00010886"/>
    </source>
</evidence>
<evidence type="ECO:0000259" key="9">
    <source>
        <dbReference type="PROSITE" id="PS50011"/>
    </source>
</evidence>
<keyword evidence="8" id="KW-1133">Transmembrane helix</keyword>
<dbReference type="InterPro" id="IPR000719">
    <property type="entry name" value="Prot_kinase_dom"/>
</dbReference>
<dbReference type="GO" id="GO:0004674">
    <property type="term" value="F:protein serine/threonine kinase activity"/>
    <property type="evidence" value="ECO:0007669"/>
    <property type="project" value="UniProtKB-EC"/>
</dbReference>
<comment type="caution">
    <text evidence="10">The sequence shown here is derived from an EMBL/GenBank/DDBJ whole genome shotgun (WGS) entry which is preliminary data.</text>
</comment>
<evidence type="ECO:0000256" key="3">
    <source>
        <dbReference type="ARBA" id="ARBA00022679"/>
    </source>
</evidence>
<dbReference type="RefSeq" id="WP_178933925.1">
    <property type="nucleotide sequence ID" value="NZ_JACBAZ010000008.1"/>
</dbReference>
<comment type="similarity">
    <text evidence="1">Belongs to the protein kinase superfamily. NEK Ser/Thr protein kinase family. NIMA subfamily.</text>
</comment>